<keyword evidence="3" id="KW-1185">Reference proteome</keyword>
<dbReference type="InterPro" id="IPR007138">
    <property type="entry name" value="ABM_dom"/>
</dbReference>
<sequence>MMVRVWEYDVPEDSVADFERVYGADGAWAKLFSSSEGFEGTELFVSLSRPGHYLTVDRFQDEASWRRFQTDHRDAYLELDAASEGFTVSERELAGPDVG</sequence>
<evidence type="ECO:0000313" key="2">
    <source>
        <dbReference type="EMBL" id="PVG81503.1"/>
    </source>
</evidence>
<gene>
    <name evidence="2" type="ORF">DDE18_15925</name>
</gene>
<proteinExistence type="predicted"/>
<dbReference type="Pfam" id="PF03992">
    <property type="entry name" value="ABM"/>
    <property type="match status" value="1"/>
</dbReference>
<name>A0A2T8F716_9ACTN</name>
<organism evidence="2 3">
    <name type="scientific">Nocardioides gansuensis</name>
    <dbReference type="NCBI Taxonomy" id="2138300"/>
    <lineage>
        <taxon>Bacteria</taxon>
        <taxon>Bacillati</taxon>
        <taxon>Actinomycetota</taxon>
        <taxon>Actinomycetes</taxon>
        <taxon>Propionibacteriales</taxon>
        <taxon>Nocardioidaceae</taxon>
        <taxon>Nocardioides</taxon>
    </lineage>
</organism>
<dbReference type="Proteomes" id="UP000246018">
    <property type="component" value="Unassembled WGS sequence"/>
</dbReference>
<accession>A0A2T8F716</accession>
<evidence type="ECO:0000313" key="3">
    <source>
        <dbReference type="Proteomes" id="UP000246018"/>
    </source>
</evidence>
<dbReference type="Gene3D" id="3.30.70.100">
    <property type="match status" value="1"/>
</dbReference>
<protein>
    <recommendedName>
        <fullName evidence="1">ABM domain-containing protein</fullName>
    </recommendedName>
</protein>
<comment type="caution">
    <text evidence="2">The sequence shown here is derived from an EMBL/GenBank/DDBJ whole genome shotgun (WGS) entry which is preliminary data.</text>
</comment>
<feature type="domain" description="ABM" evidence="1">
    <location>
        <begin position="1"/>
        <end position="69"/>
    </location>
</feature>
<dbReference type="AlphaFoldDB" id="A0A2T8F716"/>
<evidence type="ECO:0000259" key="1">
    <source>
        <dbReference type="Pfam" id="PF03992"/>
    </source>
</evidence>
<dbReference type="InterPro" id="IPR011008">
    <property type="entry name" value="Dimeric_a/b-barrel"/>
</dbReference>
<dbReference type="SUPFAM" id="SSF54909">
    <property type="entry name" value="Dimeric alpha+beta barrel"/>
    <property type="match status" value="1"/>
</dbReference>
<reference evidence="2 3" key="1">
    <citation type="submission" date="2018-04" db="EMBL/GenBank/DDBJ databases">
        <title>Genome of Nocardioides gansuensis WSJ-1.</title>
        <authorList>
            <person name="Wu S."/>
            <person name="Wang G."/>
        </authorList>
    </citation>
    <scope>NUCLEOTIDE SEQUENCE [LARGE SCALE GENOMIC DNA]</scope>
    <source>
        <strain evidence="2 3">WSJ-1</strain>
    </source>
</reference>
<dbReference type="EMBL" id="QDGZ01000007">
    <property type="protein sequence ID" value="PVG81503.1"/>
    <property type="molecule type" value="Genomic_DNA"/>
</dbReference>